<gene>
    <name evidence="3" type="ORF">UFOPK3444_00674</name>
</gene>
<dbReference type="Pfam" id="PF00534">
    <property type="entry name" value="Glycos_transf_1"/>
    <property type="match status" value="1"/>
</dbReference>
<dbReference type="SUPFAM" id="SSF53756">
    <property type="entry name" value="UDP-Glycosyltransferase/glycogen phosphorylase"/>
    <property type="match status" value="1"/>
</dbReference>
<dbReference type="CDD" id="cd03801">
    <property type="entry name" value="GT4_PimA-like"/>
    <property type="match status" value="1"/>
</dbReference>
<dbReference type="GO" id="GO:0016757">
    <property type="term" value="F:glycosyltransferase activity"/>
    <property type="evidence" value="ECO:0007669"/>
    <property type="project" value="InterPro"/>
</dbReference>
<protein>
    <submittedName>
        <fullName evidence="3">Unannotated protein</fullName>
    </submittedName>
</protein>
<dbReference type="InterPro" id="IPR028098">
    <property type="entry name" value="Glyco_trans_4-like_N"/>
</dbReference>
<name>A0A6J7DL26_9ZZZZ</name>
<dbReference type="Gene3D" id="3.40.50.2000">
    <property type="entry name" value="Glycogen Phosphorylase B"/>
    <property type="match status" value="2"/>
</dbReference>
<evidence type="ECO:0000259" key="1">
    <source>
        <dbReference type="Pfam" id="PF00534"/>
    </source>
</evidence>
<sequence>MHGLTSTHSDEAAQAAPDGDSIHILVLTDRDWTHPQGGGTGTHLHEQVKFWLDWGHSVTIVAGGYPGALPIEREGNLTIKRIGSRTTVFPRVIMRGQKSLEPRADVALEVINGITFLTPLWMDIPRVGMIHHIHKEHYVREMGGAGKFAAAALETIPLKTLYRDTAFLTVSDSTAAEIAEHGVPREAIQVAHNGVDTSSLQPGLRAEVPTILYLGRLKKYKRVEFLLDALDLVPDAILEIAGDGDNREAIEVEVARRGLGARVRLHGFVTEEEKVELLQRAWLNVTASSVEGWSLVALESAACSTPTVAMRVGGLREAVVDHETGLLSDTREQMAANVQRLLLDDDLRAQMGEAARLRSATFAWERTATLTIEAFRDAMAAHTPNAKSGGLVGKLRG</sequence>
<dbReference type="PANTHER" id="PTHR45947:SF3">
    <property type="entry name" value="SULFOQUINOVOSYL TRANSFERASE SQD2"/>
    <property type="match status" value="1"/>
</dbReference>
<dbReference type="Pfam" id="PF13439">
    <property type="entry name" value="Glyco_transf_4"/>
    <property type="match status" value="1"/>
</dbReference>
<proteinExistence type="predicted"/>
<reference evidence="3" key="1">
    <citation type="submission" date="2020-05" db="EMBL/GenBank/DDBJ databases">
        <authorList>
            <person name="Chiriac C."/>
            <person name="Salcher M."/>
            <person name="Ghai R."/>
            <person name="Kavagutti S V."/>
        </authorList>
    </citation>
    <scope>NUCLEOTIDE SEQUENCE</scope>
</reference>
<dbReference type="PANTHER" id="PTHR45947">
    <property type="entry name" value="SULFOQUINOVOSYL TRANSFERASE SQD2"/>
    <property type="match status" value="1"/>
</dbReference>
<feature type="domain" description="Glycosyl transferase family 1" evidence="1">
    <location>
        <begin position="203"/>
        <end position="357"/>
    </location>
</feature>
<dbReference type="InterPro" id="IPR050194">
    <property type="entry name" value="Glycosyltransferase_grp1"/>
</dbReference>
<dbReference type="AlphaFoldDB" id="A0A6J7DL26"/>
<evidence type="ECO:0000259" key="2">
    <source>
        <dbReference type="Pfam" id="PF13439"/>
    </source>
</evidence>
<dbReference type="InterPro" id="IPR001296">
    <property type="entry name" value="Glyco_trans_1"/>
</dbReference>
<feature type="domain" description="Glycosyltransferase subfamily 4-like N-terminal" evidence="2">
    <location>
        <begin position="38"/>
        <end position="198"/>
    </location>
</feature>
<organism evidence="3">
    <name type="scientific">freshwater metagenome</name>
    <dbReference type="NCBI Taxonomy" id="449393"/>
    <lineage>
        <taxon>unclassified sequences</taxon>
        <taxon>metagenomes</taxon>
        <taxon>ecological metagenomes</taxon>
    </lineage>
</organism>
<accession>A0A6J7DL26</accession>
<evidence type="ECO:0000313" key="3">
    <source>
        <dbReference type="EMBL" id="CAB4870098.1"/>
    </source>
</evidence>
<dbReference type="EMBL" id="CAFBLU010000008">
    <property type="protein sequence ID" value="CAB4870098.1"/>
    <property type="molecule type" value="Genomic_DNA"/>
</dbReference>